<dbReference type="HOGENOM" id="CLU_2910563_0_0_1"/>
<reference evidence="1 2" key="1">
    <citation type="journal article" date="2011" name="PLoS Pathog.">
        <title>Endophytic Life Strategies Decoded by Genome and Transcriptome Analyses of the Mutualistic Root Symbiont Piriformospora indica.</title>
        <authorList>
            <person name="Zuccaro A."/>
            <person name="Lahrmann U."/>
            <person name="Guldener U."/>
            <person name="Langen G."/>
            <person name="Pfiffi S."/>
            <person name="Biedenkopf D."/>
            <person name="Wong P."/>
            <person name="Samans B."/>
            <person name="Grimm C."/>
            <person name="Basiewicz M."/>
            <person name="Murat C."/>
            <person name="Martin F."/>
            <person name="Kogel K.H."/>
        </authorList>
    </citation>
    <scope>NUCLEOTIDE SEQUENCE [LARGE SCALE GENOMIC DNA]</scope>
    <source>
        <strain evidence="1 2">DSM 11827</strain>
    </source>
</reference>
<dbReference type="AlphaFoldDB" id="G4U274"/>
<dbReference type="OrthoDB" id="3244672at2759"/>
<gene>
    <name evidence="1" type="ORF">PIIN_11645</name>
</gene>
<comment type="caution">
    <text evidence="1">The sequence shown here is derived from an EMBL/GenBank/DDBJ whole genome shotgun (WGS) entry which is preliminary data.</text>
</comment>
<dbReference type="Proteomes" id="UP000007148">
    <property type="component" value="Unassembled WGS sequence"/>
</dbReference>
<name>G4U274_SERID</name>
<dbReference type="EMBL" id="CAFZ01001837">
    <property type="protein sequence ID" value="CCA77667.1"/>
    <property type="molecule type" value="Genomic_DNA"/>
</dbReference>
<evidence type="ECO:0000313" key="2">
    <source>
        <dbReference type="Proteomes" id="UP000007148"/>
    </source>
</evidence>
<sequence>MGRRFSEIEALTFLANLVLNYKFSGTKLHTSETPEQVAARVLGWRMGPITLHPAKASFTFIKRES</sequence>
<keyword evidence="2" id="KW-1185">Reference proteome</keyword>
<accession>G4U274</accession>
<evidence type="ECO:0000313" key="1">
    <source>
        <dbReference type="EMBL" id="CCA77667.1"/>
    </source>
</evidence>
<proteinExistence type="predicted"/>
<protein>
    <submittedName>
        <fullName evidence="1">Uncharacterized protein</fullName>
    </submittedName>
</protein>
<organism evidence="1 2">
    <name type="scientific">Serendipita indica (strain DSM 11827)</name>
    <name type="common">Root endophyte fungus</name>
    <name type="synonym">Piriformospora indica</name>
    <dbReference type="NCBI Taxonomy" id="1109443"/>
    <lineage>
        <taxon>Eukaryota</taxon>
        <taxon>Fungi</taxon>
        <taxon>Dikarya</taxon>
        <taxon>Basidiomycota</taxon>
        <taxon>Agaricomycotina</taxon>
        <taxon>Agaricomycetes</taxon>
        <taxon>Sebacinales</taxon>
        <taxon>Serendipitaceae</taxon>
        <taxon>Serendipita</taxon>
    </lineage>
</organism>
<dbReference type="InParanoid" id="G4U274"/>